<gene>
    <name evidence="1" type="ORF">GE061_005343</name>
</gene>
<dbReference type="Proteomes" id="UP000466442">
    <property type="component" value="Unassembled WGS sequence"/>
</dbReference>
<proteinExistence type="predicted"/>
<name>A0A6A4IZX5_APOLU</name>
<evidence type="ECO:0000313" key="2">
    <source>
        <dbReference type="Proteomes" id="UP000466442"/>
    </source>
</evidence>
<comment type="caution">
    <text evidence="1">The sequence shown here is derived from an EMBL/GenBank/DDBJ whole genome shotgun (WGS) entry which is preliminary data.</text>
</comment>
<protein>
    <submittedName>
        <fullName evidence="1">Uncharacterized protein</fullName>
    </submittedName>
</protein>
<dbReference type="EMBL" id="WIXP02000013">
    <property type="protein sequence ID" value="KAF6200896.1"/>
    <property type="molecule type" value="Genomic_DNA"/>
</dbReference>
<dbReference type="OrthoDB" id="6634437at2759"/>
<organism evidence="1 2">
    <name type="scientific">Apolygus lucorum</name>
    <name type="common">Small green plant bug</name>
    <name type="synonym">Lygocoris lucorum</name>
    <dbReference type="NCBI Taxonomy" id="248454"/>
    <lineage>
        <taxon>Eukaryota</taxon>
        <taxon>Metazoa</taxon>
        <taxon>Ecdysozoa</taxon>
        <taxon>Arthropoda</taxon>
        <taxon>Hexapoda</taxon>
        <taxon>Insecta</taxon>
        <taxon>Pterygota</taxon>
        <taxon>Neoptera</taxon>
        <taxon>Paraneoptera</taxon>
        <taxon>Hemiptera</taxon>
        <taxon>Heteroptera</taxon>
        <taxon>Panheteroptera</taxon>
        <taxon>Cimicomorpha</taxon>
        <taxon>Miridae</taxon>
        <taxon>Mirini</taxon>
        <taxon>Apolygus</taxon>
    </lineage>
</organism>
<accession>A0A6A4IZX5</accession>
<keyword evidence="2" id="KW-1185">Reference proteome</keyword>
<sequence length="490" mass="57058">MGKKIKLGESNACSSSHPNEDVAEGDDTRSCFDKIPLDAIIEIFKWLKYEDVVKLRYESSLMNSAVRYHLSNSMIGLRRKCITILPWLKNKLKNLPLNQGHLRFEVARSISHVRYFSKEIELLFASVWRLRNDEGAWTELAPHLAPVIQEFDDTVTSHYNLNVRRHDLTSYWMRHTLSQWYLFLDKIDSGLVERLYGTVSRETPMEIRVVDMFTMAAPSYSMQLGLKRVTGYEEYDVYGFFRTINLRPIGHVPDVFNAELNIPQKKLTLVKYLRETIQNENMTFLGDLLDRIYQLEFTLLMIPGQSESMFHRRNDQLLERLSECYQEMQMTPYASVMKKAKYRVSRELYEEYYIRCPNENVSNTGLHCIVVAPRQEIWNLPLAVPFLRGRRQMLMDHFETVELEGSADLSNLCPPFDRQVDDESHSRAELKGSEAKPKLQLIIHYRESYLQAPSEIVINIGYDDNGTCHLTFHNIAGDLLHPPESTSTPQ</sequence>
<reference evidence="1" key="1">
    <citation type="journal article" date="2021" name="Mol. Ecol. Resour.">
        <title>Apolygus lucorum genome provides insights into omnivorousness and mesophyll feeding.</title>
        <authorList>
            <person name="Liu Y."/>
            <person name="Liu H."/>
            <person name="Wang H."/>
            <person name="Huang T."/>
            <person name="Liu B."/>
            <person name="Yang B."/>
            <person name="Yin L."/>
            <person name="Li B."/>
            <person name="Zhang Y."/>
            <person name="Zhang S."/>
            <person name="Jiang F."/>
            <person name="Zhang X."/>
            <person name="Ren Y."/>
            <person name="Wang B."/>
            <person name="Wang S."/>
            <person name="Lu Y."/>
            <person name="Wu K."/>
            <person name="Fan W."/>
            <person name="Wang G."/>
        </authorList>
    </citation>
    <scope>NUCLEOTIDE SEQUENCE</scope>
    <source>
        <strain evidence="1">12Hb</strain>
    </source>
</reference>
<dbReference type="AlphaFoldDB" id="A0A6A4IZX5"/>
<evidence type="ECO:0000313" key="1">
    <source>
        <dbReference type="EMBL" id="KAF6200896.1"/>
    </source>
</evidence>